<dbReference type="GO" id="GO:0051119">
    <property type="term" value="F:sugar transmembrane transporter activity"/>
    <property type="evidence" value="ECO:0007669"/>
    <property type="project" value="InterPro"/>
</dbReference>
<evidence type="ECO:0000256" key="9">
    <source>
        <dbReference type="ARBA" id="ARBA00023136"/>
    </source>
</evidence>
<dbReference type="EMBL" id="JAJJMB010008936">
    <property type="protein sequence ID" value="KAI3919125.1"/>
    <property type="molecule type" value="Genomic_DNA"/>
</dbReference>
<comment type="caution">
    <text evidence="12">The sequence shown here is derived from an EMBL/GenBank/DDBJ whole genome shotgun (WGS) entry which is preliminary data.</text>
</comment>
<feature type="transmembrane region" description="Helical" evidence="11">
    <location>
        <begin position="177"/>
        <end position="200"/>
    </location>
</feature>
<feature type="transmembrane region" description="Helical" evidence="11">
    <location>
        <begin position="12"/>
        <end position="34"/>
    </location>
</feature>
<evidence type="ECO:0000313" key="13">
    <source>
        <dbReference type="Proteomes" id="UP001202328"/>
    </source>
</evidence>
<feature type="transmembrane region" description="Helical" evidence="11">
    <location>
        <begin position="152"/>
        <end position="171"/>
    </location>
</feature>
<proteinExistence type="inferred from homology"/>
<evidence type="ECO:0000313" key="12">
    <source>
        <dbReference type="EMBL" id="KAI3919125.1"/>
    </source>
</evidence>
<evidence type="ECO:0000256" key="11">
    <source>
        <dbReference type="RuleBase" id="RU910715"/>
    </source>
</evidence>
<dbReference type="PANTHER" id="PTHR10791">
    <property type="entry name" value="RAG1-ACTIVATING PROTEIN 1"/>
    <property type="match status" value="1"/>
</dbReference>
<comment type="subcellular location">
    <subcellularLocation>
        <location evidence="1">Cell membrane</location>
        <topology evidence="1">Multi-pass membrane protein</topology>
    </subcellularLocation>
</comment>
<keyword evidence="6 11" id="KW-0812">Transmembrane</keyword>
<evidence type="ECO:0000256" key="5">
    <source>
        <dbReference type="ARBA" id="ARBA00022597"/>
    </source>
</evidence>
<dbReference type="GO" id="GO:0005886">
    <property type="term" value="C:plasma membrane"/>
    <property type="evidence" value="ECO:0007669"/>
    <property type="project" value="UniProtKB-SubCell"/>
</dbReference>
<evidence type="ECO:0000256" key="3">
    <source>
        <dbReference type="ARBA" id="ARBA00022448"/>
    </source>
</evidence>
<comment type="function">
    <text evidence="11">Mediates both low-affinity uptake and efflux of sugar across the membrane.</text>
</comment>
<name>A0AAD4SSB7_9MAGN</name>
<dbReference type="Pfam" id="PF03083">
    <property type="entry name" value="MtN3_slv"/>
    <property type="match status" value="2"/>
</dbReference>
<evidence type="ECO:0000256" key="2">
    <source>
        <dbReference type="ARBA" id="ARBA00007809"/>
    </source>
</evidence>
<gene>
    <name evidence="12" type="ORF">MKW98_016678</name>
</gene>
<evidence type="ECO:0000256" key="1">
    <source>
        <dbReference type="ARBA" id="ARBA00004651"/>
    </source>
</evidence>
<feature type="transmembrane region" description="Helical" evidence="11">
    <location>
        <begin position="70"/>
        <end position="92"/>
    </location>
</feature>
<dbReference type="InterPro" id="IPR004316">
    <property type="entry name" value="SWEET_rpt"/>
</dbReference>
<evidence type="ECO:0000256" key="8">
    <source>
        <dbReference type="ARBA" id="ARBA00022989"/>
    </source>
</evidence>
<dbReference type="PANTHER" id="PTHR10791:SF30">
    <property type="entry name" value="SUGAR TRANSPORTER SWEET1"/>
    <property type="match status" value="1"/>
</dbReference>
<reference evidence="12" key="1">
    <citation type="submission" date="2022-04" db="EMBL/GenBank/DDBJ databases">
        <title>A functionally conserved STORR gene fusion in Papaver species that diverged 16.8 million years ago.</title>
        <authorList>
            <person name="Catania T."/>
        </authorList>
    </citation>
    <scope>NUCLEOTIDE SEQUENCE</scope>
    <source>
        <strain evidence="12">S-188037</strain>
    </source>
</reference>
<evidence type="ECO:0000256" key="7">
    <source>
        <dbReference type="ARBA" id="ARBA00022737"/>
    </source>
</evidence>
<accession>A0AAD4SSB7</accession>
<dbReference type="AlphaFoldDB" id="A0AAD4SSB7"/>
<protein>
    <recommendedName>
        <fullName evidence="11">Bidirectional sugar transporter SWEET</fullName>
    </recommendedName>
</protein>
<keyword evidence="13" id="KW-1185">Reference proteome</keyword>
<comment type="function">
    <text evidence="10">Mediates both low-affinity uptake and efflux of sugar across the plasma membrane.</text>
</comment>
<evidence type="ECO:0000256" key="10">
    <source>
        <dbReference type="ARBA" id="ARBA00037238"/>
    </source>
</evidence>
<dbReference type="Proteomes" id="UP001202328">
    <property type="component" value="Unassembled WGS sequence"/>
</dbReference>
<sequence length="243" mass="26602">MLSIATDRKIVGAVGNAISAILFLSPLPTFFSIYRKGAVEDFSHNPYVVTVFNCLLWVVNHYGAIHPDSLLVKTINGAGFLIESAYVVFYVIYASNKHTKSVGIKSLIGIVIVLLVVLSLSFIPMSKPLQGLLIGLACVGVYKTKSLEYMPLTLSVVGLLNGICLLTYALLRFDPFILASNGTGVVLGLIQVGVFAYYWFKYPRPKNPNWFKQAYNWLKSKMNNKIAAEKVGGGGKVVLSDMV</sequence>
<feature type="transmembrane region" description="Helical" evidence="11">
    <location>
        <begin position="46"/>
        <end position="64"/>
    </location>
</feature>
<dbReference type="Gene3D" id="1.20.1280.290">
    <property type="match status" value="2"/>
</dbReference>
<evidence type="ECO:0000256" key="4">
    <source>
        <dbReference type="ARBA" id="ARBA00022475"/>
    </source>
</evidence>
<feature type="transmembrane region" description="Helical" evidence="11">
    <location>
        <begin position="104"/>
        <end position="123"/>
    </location>
</feature>
<evidence type="ECO:0000256" key="6">
    <source>
        <dbReference type="ARBA" id="ARBA00022692"/>
    </source>
</evidence>
<keyword evidence="7" id="KW-0677">Repeat</keyword>
<dbReference type="InterPro" id="IPR047664">
    <property type="entry name" value="SWEET"/>
</dbReference>
<keyword evidence="4" id="KW-1003">Cell membrane</keyword>
<keyword evidence="5 11" id="KW-0762">Sugar transport</keyword>
<comment type="caution">
    <text evidence="11">Lacks conserved residue(s) required for the propagation of feature annotation.</text>
</comment>
<comment type="similarity">
    <text evidence="2 11">Belongs to the SWEET sugar transporter family.</text>
</comment>
<keyword evidence="3 11" id="KW-0813">Transport</keyword>
<keyword evidence="8 11" id="KW-1133">Transmembrane helix</keyword>
<keyword evidence="9 11" id="KW-0472">Membrane</keyword>
<organism evidence="12 13">
    <name type="scientific">Papaver atlanticum</name>
    <dbReference type="NCBI Taxonomy" id="357466"/>
    <lineage>
        <taxon>Eukaryota</taxon>
        <taxon>Viridiplantae</taxon>
        <taxon>Streptophyta</taxon>
        <taxon>Embryophyta</taxon>
        <taxon>Tracheophyta</taxon>
        <taxon>Spermatophyta</taxon>
        <taxon>Magnoliopsida</taxon>
        <taxon>Ranunculales</taxon>
        <taxon>Papaveraceae</taxon>
        <taxon>Papaveroideae</taxon>
        <taxon>Papaver</taxon>
    </lineage>
</organism>
<dbReference type="FunFam" id="1.20.1280.290:FF:000001">
    <property type="entry name" value="Bidirectional sugar transporter SWEET"/>
    <property type="match status" value="1"/>
</dbReference>